<keyword evidence="5" id="KW-1185">Reference proteome</keyword>
<reference evidence="4" key="1">
    <citation type="submission" date="2023-06" db="EMBL/GenBank/DDBJ databases">
        <title>Reference genome for the Northern bat (Eptesicus nilssonii), a most northern bat species.</title>
        <authorList>
            <person name="Laine V.N."/>
            <person name="Pulliainen A.T."/>
            <person name="Lilley T.M."/>
        </authorList>
    </citation>
    <scope>NUCLEOTIDE SEQUENCE</scope>
    <source>
        <strain evidence="4">BLF_Eptnil</strain>
        <tissue evidence="4">Kidney</tissue>
    </source>
</reference>
<dbReference type="CDD" id="cd00586">
    <property type="entry name" value="4HBT"/>
    <property type="match status" value="1"/>
</dbReference>
<organism evidence="4 5">
    <name type="scientific">Cnephaeus nilssonii</name>
    <name type="common">Northern bat</name>
    <name type="synonym">Eptesicus nilssonii</name>
    <dbReference type="NCBI Taxonomy" id="3371016"/>
    <lineage>
        <taxon>Eukaryota</taxon>
        <taxon>Metazoa</taxon>
        <taxon>Chordata</taxon>
        <taxon>Craniata</taxon>
        <taxon>Vertebrata</taxon>
        <taxon>Euteleostomi</taxon>
        <taxon>Mammalia</taxon>
        <taxon>Eutheria</taxon>
        <taxon>Laurasiatheria</taxon>
        <taxon>Chiroptera</taxon>
        <taxon>Yangochiroptera</taxon>
        <taxon>Vespertilionidae</taxon>
        <taxon>Cnephaeus</taxon>
    </lineage>
</organism>
<accession>A0AA40HJF0</accession>
<dbReference type="Gene3D" id="3.10.129.10">
    <property type="entry name" value="Hotdog Thioesterase"/>
    <property type="match status" value="1"/>
</dbReference>
<evidence type="ECO:0000256" key="1">
    <source>
        <dbReference type="ARBA" id="ARBA00038228"/>
    </source>
</evidence>
<dbReference type="InterPro" id="IPR029069">
    <property type="entry name" value="HotDog_dom_sf"/>
</dbReference>
<dbReference type="SUPFAM" id="SSF54637">
    <property type="entry name" value="Thioesterase/thiol ester dehydrase-isomerase"/>
    <property type="match status" value="1"/>
</dbReference>
<gene>
    <name evidence="4" type="ORF">QTO34_007526</name>
</gene>
<dbReference type="PANTHER" id="PTHR12475">
    <property type="match status" value="1"/>
</dbReference>
<name>A0AA40HJF0_CNENI</name>
<evidence type="ECO:0000256" key="2">
    <source>
        <dbReference type="ARBA" id="ARBA00041112"/>
    </source>
</evidence>
<feature type="region of interest" description="Disordered" evidence="3">
    <location>
        <begin position="1"/>
        <end position="29"/>
    </location>
</feature>
<sequence length="444" mass="48192">PRPGPGKRWTLGLPSNQGRISGASGALAPGRAGTLRATIRDPACAAERDRQVPLWCSARDSAPHPPRKAITAPAAGRKGPLRTRGCRRRGAGFLPAAPAASGAFPPQPASRGGSLRPRGARRFRGWRARVAAQRAPAGPGTAGCVAMLQLLVPLLGLALAYFALLDGWYLLRVPCAVLRARLLQPRVRDLLAEQRYAGRVLPSDLDLLLHMNNARYLREADVARAAHLARCGVLGALRTLGARAVLAASCARYRRSLRLLEPFEVRTRLLGWDDRAFYLEARFVSLRDGFLCALLRSRQHVLGTSPERVVQHLCKRRRSPPPPALPEPPGNWALGTAPVLPREVGKGRLRLQAGSRNAWGSRVHAGQGAALRGQEGRGLTFLVEPPELPEDLQHWVAYNEASSRLLRAESGLSERRQGPVTVPGRPRPPGHTLQDGLARLSELR</sequence>
<dbReference type="AlphaFoldDB" id="A0AA40HJF0"/>
<evidence type="ECO:0000313" key="5">
    <source>
        <dbReference type="Proteomes" id="UP001177744"/>
    </source>
</evidence>
<dbReference type="Pfam" id="PF13279">
    <property type="entry name" value="4HBT_2"/>
    <property type="match status" value="1"/>
</dbReference>
<dbReference type="PANTHER" id="PTHR12475:SF4">
    <property type="entry name" value="PROTEIN THEM6"/>
    <property type="match status" value="1"/>
</dbReference>
<evidence type="ECO:0000313" key="4">
    <source>
        <dbReference type="EMBL" id="KAK1331850.1"/>
    </source>
</evidence>
<feature type="region of interest" description="Disordered" evidence="3">
    <location>
        <begin position="57"/>
        <end position="82"/>
    </location>
</feature>
<dbReference type="Proteomes" id="UP001177744">
    <property type="component" value="Unassembled WGS sequence"/>
</dbReference>
<feature type="non-terminal residue" evidence="4">
    <location>
        <position position="1"/>
    </location>
</feature>
<evidence type="ECO:0000256" key="3">
    <source>
        <dbReference type="SAM" id="MobiDB-lite"/>
    </source>
</evidence>
<comment type="caution">
    <text evidence="4">The sequence shown here is derived from an EMBL/GenBank/DDBJ whole genome shotgun (WGS) entry which is preliminary data.</text>
</comment>
<feature type="region of interest" description="Disordered" evidence="3">
    <location>
        <begin position="97"/>
        <end position="118"/>
    </location>
</feature>
<comment type="similarity">
    <text evidence="1">Belongs to the THEM6 family.</text>
</comment>
<protein>
    <recommendedName>
        <fullName evidence="2">Protein THEM6</fullName>
    </recommendedName>
</protein>
<dbReference type="EMBL" id="JAULJE010000019">
    <property type="protein sequence ID" value="KAK1331850.1"/>
    <property type="molecule type" value="Genomic_DNA"/>
</dbReference>
<feature type="region of interest" description="Disordered" evidence="3">
    <location>
        <begin position="409"/>
        <end position="444"/>
    </location>
</feature>
<dbReference type="InterPro" id="IPR051490">
    <property type="entry name" value="THEM6_lcsJ_thioesterase"/>
</dbReference>
<proteinExistence type="inferred from homology"/>